<dbReference type="Gene3D" id="1.10.10.10">
    <property type="entry name" value="Winged helix-like DNA-binding domain superfamily/Winged helix DNA-binding domain"/>
    <property type="match status" value="1"/>
</dbReference>
<dbReference type="AlphaFoldDB" id="A0A6M4ITT3"/>
<protein>
    <recommendedName>
        <fullName evidence="6">RNA polymerase sigma factor</fullName>
    </recommendedName>
</protein>
<keyword evidence="10" id="KW-1185">Reference proteome</keyword>
<evidence type="ECO:0000256" key="2">
    <source>
        <dbReference type="ARBA" id="ARBA00023015"/>
    </source>
</evidence>
<feature type="domain" description="RNA polymerase sigma-70 region 2" evidence="7">
    <location>
        <begin position="31"/>
        <end position="96"/>
    </location>
</feature>
<accession>A0A6M4ITT3</accession>
<evidence type="ECO:0000256" key="3">
    <source>
        <dbReference type="ARBA" id="ARBA00023082"/>
    </source>
</evidence>
<gene>
    <name evidence="9" type="ORF">HKW67_00485</name>
</gene>
<evidence type="ECO:0000259" key="7">
    <source>
        <dbReference type="Pfam" id="PF04542"/>
    </source>
</evidence>
<evidence type="ECO:0000256" key="6">
    <source>
        <dbReference type="RuleBase" id="RU000716"/>
    </source>
</evidence>
<keyword evidence="3 6" id="KW-0731">Sigma factor</keyword>
<dbReference type="PANTHER" id="PTHR43133:SF46">
    <property type="entry name" value="RNA POLYMERASE SIGMA-70 FACTOR ECF SUBFAMILY"/>
    <property type="match status" value="1"/>
</dbReference>
<dbReference type="GO" id="GO:0006352">
    <property type="term" value="P:DNA-templated transcription initiation"/>
    <property type="evidence" value="ECO:0007669"/>
    <property type="project" value="InterPro"/>
</dbReference>
<dbReference type="InterPro" id="IPR000838">
    <property type="entry name" value="RNA_pol_sigma70_ECF_CS"/>
</dbReference>
<dbReference type="SUPFAM" id="SSF88659">
    <property type="entry name" value="Sigma3 and sigma4 domains of RNA polymerase sigma factors"/>
    <property type="match status" value="1"/>
</dbReference>
<dbReference type="InterPro" id="IPR039425">
    <property type="entry name" value="RNA_pol_sigma-70-like"/>
</dbReference>
<dbReference type="SUPFAM" id="SSF88946">
    <property type="entry name" value="Sigma2 domain of RNA polymerase sigma factors"/>
    <property type="match status" value="1"/>
</dbReference>
<comment type="similarity">
    <text evidence="1 6">Belongs to the sigma-70 factor family. ECF subfamily.</text>
</comment>
<dbReference type="InterPro" id="IPR013325">
    <property type="entry name" value="RNA_pol_sigma_r2"/>
</dbReference>
<proteinExistence type="inferred from homology"/>
<dbReference type="GO" id="GO:0003677">
    <property type="term" value="F:DNA binding"/>
    <property type="evidence" value="ECO:0007669"/>
    <property type="project" value="UniProtKB-KW"/>
</dbReference>
<dbReference type="KEGG" id="ggr:HKW67_00485"/>
<dbReference type="EMBL" id="CP053085">
    <property type="protein sequence ID" value="QJR38060.1"/>
    <property type="molecule type" value="Genomic_DNA"/>
</dbReference>
<name>A0A6M4ITT3_9BACT</name>
<keyword evidence="4 6" id="KW-0238">DNA-binding</keyword>
<dbReference type="PANTHER" id="PTHR43133">
    <property type="entry name" value="RNA POLYMERASE ECF-TYPE SIGMA FACTO"/>
    <property type="match status" value="1"/>
</dbReference>
<dbReference type="InterPro" id="IPR014284">
    <property type="entry name" value="RNA_pol_sigma-70_dom"/>
</dbReference>
<dbReference type="InterPro" id="IPR007627">
    <property type="entry name" value="RNA_pol_sigma70_r2"/>
</dbReference>
<reference evidence="9 10" key="1">
    <citation type="submission" date="2020-05" db="EMBL/GenBank/DDBJ databases">
        <title>Complete genome sequence of Gemmatimonas greenlandica TET16.</title>
        <authorList>
            <person name="Zeng Y."/>
        </authorList>
    </citation>
    <scope>NUCLEOTIDE SEQUENCE [LARGE SCALE GENOMIC DNA]</scope>
    <source>
        <strain evidence="9 10">TET16</strain>
    </source>
</reference>
<evidence type="ECO:0000256" key="5">
    <source>
        <dbReference type="ARBA" id="ARBA00023163"/>
    </source>
</evidence>
<dbReference type="Proteomes" id="UP000500938">
    <property type="component" value="Chromosome"/>
</dbReference>
<evidence type="ECO:0000256" key="1">
    <source>
        <dbReference type="ARBA" id="ARBA00010641"/>
    </source>
</evidence>
<organism evidence="9 10">
    <name type="scientific">Gemmatimonas groenlandica</name>
    <dbReference type="NCBI Taxonomy" id="2732249"/>
    <lineage>
        <taxon>Bacteria</taxon>
        <taxon>Pseudomonadati</taxon>
        <taxon>Gemmatimonadota</taxon>
        <taxon>Gemmatimonadia</taxon>
        <taxon>Gemmatimonadales</taxon>
        <taxon>Gemmatimonadaceae</taxon>
        <taxon>Gemmatimonas</taxon>
    </lineage>
</organism>
<dbReference type="CDD" id="cd06171">
    <property type="entry name" value="Sigma70_r4"/>
    <property type="match status" value="1"/>
</dbReference>
<dbReference type="Pfam" id="PF04542">
    <property type="entry name" value="Sigma70_r2"/>
    <property type="match status" value="1"/>
</dbReference>
<dbReference type="InterPro" id="IPR013324">
    <property type="entry name" value="RNA_pol_sigma_r3/r4-like"/>
</dbReference>
<dbReference type="GO" id="GO:0016987">
    <property type="term" value="F:sigma factor activity"/>
    <property type="evidence" value="ECO:0007669"/>
    <property type="project" value="UniProtKB-KW"/>
</dbReference>
<keyword evidence="2 6" id="KW-0805">Transcription regulation</keyword>
<dbReference type="PROSITE" id="PS01063">
    <property type="entry name" value="SIGMA70_ECF"/>
    <property type="match status" value="1"/>
</dbReference>
<dbReference type="Pfam" id="PF08281">
    <property type="entry name" value="Sigma70_r4_2"/>
    <property type="match status" value="1"/>
</dbReference>
<dbReference type="NCBIfam" id="TIGR02937">
    <property type="entry name" value="sigma70-ECF"/>
    <property type="match status" value="1"/>
</dbReference>
<dbReference type="InterPro" id="IPR036388">
    <property type="entry name" value="WH-like_DNA-bd_sf"/>
</dbReference>
<feature type="domain" description="RNA polymerase sigma factor 70 region 4 type 2" evidence="8">
    <location>
        <begin position="123"/>
        <end position="174"/>
    </location>
</feature>
<evidence type="ECO:0000259" key="8">
    <source>
        <dbReference type="Pfam" id="PF08281"/>
    </source>
</evidence>
<sequence length="181" mass="19801">MVVSAGSGLDTGLETDVAAAATGDRRAFERLYRAHVDRVYAICTRMLADQQLAEEVTQDVFVRVWQKLPGFRGESAFSTWLHRVAVNVVLSRRKRASIHGARTADDDALDEAPSRAVFVGERLDLDAAIAGLPAGARRVFVLHDVEGFTHEEIGEQLGITPGGSKAQLHRARMLLRAALNR</sequence>
<keyword evidence="5 6" id="KW-0804">Transcription</keyword>
<evidence type="ECO:0000313" key="10">
    <source>
        <dbReference type="Proteomes" id="UP000500938"/>
    </source>
</evidence>
<evidence type="ECO:0000256" key="4">
    <source>
        <dbReference type="ARBA" id="ARBA00023125"/>
    </source>
</evidence>
<dbReference type="Gene3D" id="1.10.1740.10">
    <property type="match status" value="1"/>
</dbReference>
<evidence type="ECO:0000313" key="9">
    <source>
        <dbReference type="EMBL" id="QJR38060.1"/>
    </source>
</evidence>
<dbReference type="InterPro" id="IPR013249">
    <property type="entry name" value="RNA_pol_sigma70_r4_t2"/>
</dbReference>